<dbReference type="Pfam" id="PF03372">
    <property type="entry name" value="Exo_endo_phos"/>
    <property type="match status" value="1"/>
</dbReference>
<proteinExistence type="predicted"/>
<dbReference type="InterPro" id="IPR036691">
    <property type="entry name" value="Endo/exonu/phosph_ase_sf"/>
</dbReference>
<reference evidence="3 4" key="1">
    <citation type="submission" date="2019-12" db="EMBL/GenBank/DDBJ databases">
        <title>Novel species isolated from a subtropical stream in China.</title>
        <authorList>
            <person name="Lu H."/>
        </authorList>
    </citation>
    <scope>NUCLEOTIDE SEQUENCE [LARGE SCALE GENOMIC DNA]</scope>
    <source>
        <strain evidence="3 4">FT107W</strain>
    </source>
</reference>
<accession>A0A845HMC9</accession>
<feature type="chain" id="PRO_5032512957" evidence="1">
    <location>
        <begin position="24"/>
        <end position="280"/>
    </location>
</feature>
<dbReference type="GO" id="GO:0004519">
    <property type="term" value="F:endonuclease activity"/>
    <property type="evidence" value="ECO:0007669"/>
    <property type="project" value="UniProtKB-KW"/>
</dbReference>
<organism evidence="3 4">
    <name type="scientific">Duganella vulcania</name>
    <dbReference type="NCBI Taxonomy" id="2692166"/>
    <lineage>
        <taxon>Bacteria</taxon>
        <taxon>Pseudomonadati</taxon>
        <taxon>Pseudomonadota</taxon>
        <taxon>Betaproteobacteria</taxon>
        <taxon>Burkholderiales</taxon>
        <taxon>Oxalobacteraceae</taxon>
        <taxon>Telluria group</taxon>
        <taxon>Duganella</taxon>
    </lineage>
</organism>
<name>A0A845HMC9_9BURK</name>
<dbReference type="RefSeq" id="WP_161092281.1">
    <property type="nucleotide sequence ID" value="NZ_WWCV01000057.1"/>
</dbReference>
<dbReference type="Proteomes" id="UP000484875">
    <property type="component" value="Unassembled WGS sequence"/>
</dbReference>
<protein>
    <submittedName>
        <fullName evidence="3">Endonuclease</fullName>
    </submittedName>
</protein>
<keyword evidence="4" id="KW-1185">Reference proteome</keyword>
<dbReference type="Gene3D" id="3.60.10.10">
    <property type="entry name" value="Endonuclease/exonuclease/phosphatase"/>
    <property type="match status" value="1"/>
</dbReference>
<evidence type="ECO:0000256" key="1">
    <source>
        <dbReference type="SAM" id="SignalP"/>
    </source>
</evidence>
<feature type="signal peptide" evidence="1">
    <location>
        <begin position="1"/>
        <end position="23"/>
    </location>
</feature>
<sequence>MHPKKYPHLLLILALAAANAAHAGTIRVLQANLFSWSAMDPAKQPPPIVKLSQYVNQQRHDFVTTQENEYRLTDSRYQLSADYKLAGELQDASIFYDSTRWEPAGAPWSKIAVSADGGGERLAVFSQFRNKASGEAVVIATTHLCIAWGGHADCNGGQYAAHVADSRSIGRHLATYAPADVPLIVTGDFNNFERNAEQSAAIEQAFAAHGLAAVKAGKDFIGPTFEASTIDFVYSRKLAVRSASLYGAAAGNPSDHAAIDVTFVSGGTAGAKSQGASPMP</sequence>
<evidence type="ECO:0000259" key="2">
    <source>
        <dbReference type="Pfam" id="PF03372"/>
    </source>
</evidence>
<keyword evidence="1" id="KW-0732">Signal</keyword>
<dbReference type="EMBL" id="WWCV01000057">
    <property type="protein sequence ID" value="MYN19900.1"/>
    <property type="molecule type" value="Genomic_DNA"/>
</dbReference>
<gene>
    <name evidence="3" type="ORF">GTP81_24445</name>
</gene>
<keyword evidence="3" id="KW-0255">Endonuclease</keyword>
<evidence type="ECO:0000313" key="3">
    <source>
        <dbReference type="EMBL" id="MYN19900.1"/>
    </source>
</evidence>
<dbReference type="InterPro" id="IPR005135">
    <property type="entry name" value="Endo/exonuclease/phosphatase"/>
</dbReference>
<dbReference type="AlphaFoldDB" id="A0A845HMC9"/>
<evidence type="ECO:0000313" key="4">
    <source>
        <dbReference type="Proteomes" id="UP000484875"/>
    </source>
</evidence>
<keyword evidence="3" id="KW-0378">Hydrolase</keyword>
<keyword evidence="3" id="KW-0540">Nuclease</keyword>
<feature type="domain" description="Endonuclease/exonuclease/phosphatase" evidence="2">
    <location>
        <begin position="43"/>
        <end position="256"/>
    </location>
</feature>
<dbReference type="SUPFAM" id="SSF56219">
    <property type="entry name" value="DNase I-like"/>
    <property type="match status" value="1"/>
</dbReference>
<comment type="caution">
    <text evidence="3">The sequence shown here is derived from an EMBL/GenBank/DDBJ whole genome shotgun (WGS) entry which is preliminary data.</text>
</comment>